<evidence type="ECO:0000313" key="2">
    <source>
        <dbReference type="EMBL" id="MBB3174005.1"/>
    </source>
</evidence>
<feature type="transmembrane region" description="Helical" evidence="1">
    <location>
        <begin position="16"/>
        <end position="35"/>
    </location>
</feature>
<evidence type="ECO:0000313" key="3">
    <source>
        <dbReference type="Proteomes" id="UP000557688"/>
    </source>
</evidence>
<sequence length="39" mass="4077">MLIANDRLETSSVPDLIALLLGAGGIMLMAAYAALCERV</sequence>
<evidence type="ECO:0000256" key="1">
    <source>
        <dbReference type="SAM" id="Phobius"/>
    </source>
</evidence>
<dbReference type="AlphaFoldDB" id="A0A839UZF8"/>
<protein>
    <submittedName>
        <fullName evidence="2">Uncharacterized protein</fullName>
    </submittedName>
</protein>
<comment type="caution">
    <text evidence="2">The sequence shown here is derived from an EMBL/GenBank/DDBJ whole genome shotgun (WGS) entry which is preliminary data.</text>
</comment>
<organism evidence="2 3">
    <name type="scientific">Endobacter medicaginis</name>
    <dbReference type="NCBI Taxonomy" id="1181271"/>
    <lineage>
        <taxon>Bacteria</taxon>
        <taxon>Pseudomonadati</taxon>
        <taxon>Pseudomonadota</taxon>
        <taxon>Alphaproteobacteria</taxon>
        <taxon>Acetobacterales</taxon>
        <taxon>Acetobacteraceae</taxon>
        <taxon>Endobacter</taxon>
    </lineage>
</organism>
<dbReference type="EMBL" id="JACHXV010000005">
    <property type="protein sequence ID" value="MBB3174005.1"/>
    <property type="molecule type" value="Genomic_DNA"/>
</dbReference>
<proteinExistence type="predicted"/>
<gene>
    <name evidence="2" type="ORF">FHR90_001837</name>
</gene>
<reference evidence="2 3" key="1">
    <citation type="submission" date="2020-08" db="EMBL/GenBank/DDBJ databases">
        <title>Genomic Encyclopedia of Type Strains, Phase III (KMG-III): the genomes of soil and plant-associated and newly described type strains.</title>
        <authorList>
            <person name="Whitman W."/>
        </authorList>
    </citation>
    <scope>NUCLEOTIDE SEQUENCE [LARGE SCALE GENOMIC DNA]</scope>
    <source>
        <strain evidence="2 3">CECT 8088</strain>
    </source>
</reference>
<keyword evidence="3" id="KW-1185">Reference proteome</keyword>
<dbReference type="Proteomes" id="UP000557688">
    <property type="component" value="Unassembled WGS sequence"/>
</dbReference>
<keyword evidence="1" id="KW-0812">Transmembrane</keyword>
<accession>A0A839UZF8</accession>
<name>A0A839UZF8_9PROT</name>
<keyword evidence="1" id="KW-0472">Membrane</keyword>
<keyword evidence="1" id="KW-1133">Transmembrane helix</keyword>